<evidence type="ECO:0000313" key="1">
    <source>
        <dbReference type="EMBL" id="KIK75338.1"/>
    </source>
</evidence>
<name>A0A0D0CJF8_9AGAM</name>
<proteinExistence type="predicted"/>
<dbReference type="Proteomes" id="UP000054538">
    <property type="component" value="Unassembled WGS sequence"/>
</dbReference>
<protein>
    <submittedName>
        <fullName evidence="1">Uncharacterized protein</fullName>
    </submittedName>
</protein>
<reference evidence="2" key="2">
    <citation type="submission" date="2015-01" db="EMBL/GenBank/DDBJ databases">
        <title>Evolutionary Origins and Diversification of the Mycorrhizal Mutualists.</title>
        <authorList>
            <consortium name="DOE Joint Genome Institute"/>
            <consortium name="Mycorrhizal Genomics Consortium"/>
            <person name="Kohler A."/>
            <person name="Kuo A."/>
            <person name="Nagy L.G."/>
            <person name="Floudas D."/>
            <person name="Copeland A."/>
            <person name="Barry K.W."/>
            <person name="Cichocki N."/>
            <person name="Veneault-Fourrey C."/>
            <person name="LaButti K."/>
            <person name="Lindquist E.A."/>
            <person name="Lipzen A."/>
            <person name="Lundell T."/>
            <person name="Morin E."/>
            <person name="Murat C."/>
            <person name="Riley R."/>
            <person name="Ohm R."/>
            <person name="Sun H."/>
            <person name="Tunlid A."/>
            <person name="Henrissat B."/>
            <person name="Grigoriev I.V."/>
            <person name="Hibbett D.S."/>
            <person name="Martin F."/>
        </authorList>
    </citation>
    <scope>NUCLEOTIDE SEQUENCE [LARGE SCALE GENOMIC DNA]</scope>
    <source>
        <strain evidence="2">Ve08.2h10</strain>
    </source>
</reference>
<dbReference type="STRING" id="930991.A0A0D0CJF8"/>
<organism evidence="1 2">
    <name type="scientific">Paxillus rubicundulus Ve08.2h10</name>
    <dbReference type="NCBI Taxonomy" id="930991"/>
    <lineage>
        <taxon>Eukaryota</taxon>
        <taxon>Fungi</taxon>
        <taxon>Dikarya</taxon>
        <taxon>Basidiomycota</taxon>
        <taxon>Agaricomycotina</taxon>
        <taxon>Agaricomycetes</taxon>
        <taxon>Agaricomycetidae</taxon>
        <taxon>Boletales</taxon>
        <taxon>Paxilineae</taxon>
        <taxon>Paxillaceae</taxon>
        <taxon>Paxillus</taxon>
    </lineage>
</organism>
<dbReference type="HOGENOM" id="CLU_3050995_0_0_1"/>
<evidence type="ECO:0000313" key="2">
    <source>
        <dbReference type="Proteomes" id="UP000054538"/>
    </source>
</evidence>
<dbReference type="EMBL" id="KN828178">
    <property type="protein sequence ID" value="KIK75338.1"/>
    <property type="molecule type" value="Genomic_DNA"/>
</dbReference>
<dbReference type="AlphaFoldDB" id="A0A0D0CJF8"/>
<gene>
    <name evidence="1" type="ORF">PAXRUDRAFT_19084</name>
</gene>
<keyword evidence="2" id="KW-1185">Reference proteome</keyword>
<sequence length="54" mass="6079">MYSVPPTAKEQFYLRLLLTVVKAAISYQDLCTVNAHVYDTFNEACHASVTLVRS</sequence>
<dbReference type="OrthoDB" id="2437471at2759"/>
<accession>A0A0D0CJF8</accession>
<dbReference type="InParanoid" id="A0A0D0CJF8"/>
<reference evidence="1 2" key="1">
    <citation type="submission" date="2014-04" db="EMBL/GenBank/DDBJ databases">
        <authorList>
            <consortium name="DOE Joint Genome Institute"/>
            <person name="Kuo A."/>
            <person name="Kohler A."/>
            <person name="Jargeat P."/>
            <person name="Nagy L.G."/>
            <person name="Floudas D."/>
            <person name="Copeland A."/>
            <person name="Barry K.W."/>
            <person name="Cichocki N."/>
            <person name="Veneault-Fourrey C."/>
            <person name="LaButti K."/>
            <person name="Lindquist E.A."/>
            <person name="Lipzen A."/>
            <person name="Lundell T."/>
            <person name="Morin E."/>
            <person name="Murat C."/>
            <person name="Sun H."/>
            <person name="Tunlid A."/>
            <person name="Henrissat B."/>
            <person name="Grigoriev I.V."/>
            <person name="Hibbett D.S."/>
            <person name="Martin F."/>
            <person name="Nordberg H.P."/>
            <person name="Cantor M.N."/>
            <person name="Hua S.X."/>
        </authorList>
    </citation>
    <scope>NUCLEOTIDE SEQUENCE [LARGE SCALE GENOMIC DNA]</scope>
    <source>
        <strain evidence="1 2">Ve08.2h10</strain>
    </source>
</reference>